<dbReference type="GO" id="GO:0016787">
    <property type="term" value="F:hydrolase activity"/>
    <property type="evidence" value="ECO:0007669"/>
    <property type="project" value="InterPro"/>
</dbReference>
<dbReference type="InterPro" id="IPR029058">
    <property type="entry name" value="AB_hydrolase_fold"/>
</dbReference>
<organism evidence="2">
    <name type="scientific">marine metagenome</name>
    <dbReference type="NCBI Taxonomy" id="408172"/>
    <lineage>
        <taxon>unclassified sequences</taxon>
        <taxon>metagenomes</taxon>
        <taxon>ecological metagenomes</taxon>
    </lineage>
</organism>
<feature type="non-terminal residue" evidence="2">
    <location>
        <position position="1"/>
    </location>
</feature>
<dbReference type="Pfam" id="PF01738">
    <property type="entry name" value="DLH"/>
    <property type="match status" value="1"/>
</dbReference>
<dbReference type="InterPro" id="IPR002925">
    <property type="entry name" value="Dienelactn_hydro"/>
</dbReference>
<evidence type="ECO:0000313" key="2">
    <source>
        <dbReference type="EMBL" id="SUZ50298.1"/>
    </source>
</evidence>
<dbReference type="SUPFAM" id="SSF53474">
    <property type="entry name" value="alpha/beta-Hydrolases"/>
    <property type="match status" value="1"/>
</dbReference>
<reference evidence="2" key="1">
    <citation type="submission" date="2018-05" db="EMBL/GenBank/DDBJ databases">
        <authorList>
            <person name="Lanie J.A."/>
            <person name="Ng W.-L."/>
            <person name="Kazmierczak K.M."/>
            <person name="Andrzejewski T.M."/>
            <person name="Davidsen T.M."/>
            <person name="Wayne K.J."/>
            <person name="Tettelin H."/>
            <person name="Glass J.I."/>
            <person name="Rusch D."/>
            <person name="Podicherti R."/>
            <person name="Tsui H.-C.T."/>
            <person name="Winkler M.E."/>
        </authorList>
    </citation>
    <scope>NUCLEOTIDE SEQUENCE</scope>
</reference>
<dbReference type="Gene3D" id="3.40.50.1820">
    <property type="entry name" value="alpha/beta hydrolase"/>
    <property type="match status" value="1"/>
</dbReference>
<sequence>NDVWVPREMIESLEKHLAETDINYRIELYPETVHGFVFPDRMEKYHRAAAERHWYRILSLYERNLKKLTK</sequence>
<feature type="domain" description="Dienelactone hydrolase" evidence="1">
    <location>
        <begin position="1"/>
        <end position="62"/>
    </location>
</feature>
<evidence type="ECO:0000259" key="1">
    <source>
        <dbReference type="Pfam" id="PF01738"/>
    </source>
</evidence>
<gene>
    <name evidence="2" type="ORF">METZ01_LOCUS3152</name>
</gene>
<name>A0A381N9A3_9ZZZZ</name>
<dbReference type="AlphaFoldDB" id="A0A381N9A3"/>
<accession>A0A381N9A3</accession>
<protein>
    <recommendedName>
        <fullName evidence="1">Dienelactone hydrolase domain-containing protein</fullName>
    </recommendedName>
</protein>
<dbReference type="EMBL" id="UINC01000163">
    <property type="protein sequence ID" value="SUZ50298.1"/>
    <property type="molecule type" value="Genomic_DNA"/>
</dbReference>
<proteinExistence type="predicted"/>